<dbReference type="EMBL" id="CAJVPT010014164">
    <property type="protein sequence ID" value="CAG8602105.1"/>
    <property type="molecule type" value="Genomic_DNA"/>
</dbReference>
<accession>A0ACA9MQC9</accession>
<keyword evidence="2" id="KW-1185">Reference proteome</keyword>
<protein>
    <submittedName>
        <fullName evidence="1">2997_t:CDS:1</fullName>
    </submittedName>
</protein>
<proteinExistence type="predicted"/>
<organism evidence="1 2">
    <name type="scientific">Acaulospora colombiana</name>
    <dbReference type="NCBI Taxonomy" id="27376"/>
    <lineage>
        <taxon>Eukaryota</taxon>
        <taxon>Fungi</taxon>
        <taxon>Fungi incertae sedis</taxon>
        <taxon>Mucoromycota</taxon>
        <taxon>Glomeromycotina</taxon>
        <taxon>Glomeromycetes</taxon>
        <taxon>Diversisporales</taxon>
        <taxon>Acaulosporaceae</taxon>
        <taxon>Acaulospora</taxon>
    </lineage>
</organism>
<evidence type="ECO:0000313" key="2">
    <source>
        <dbReference type="Proteomes" id="UP000789525"/>
    </source>
</evidence>
<comment type="caution">
    <text evidence="1">The sequence shown here is derived from an EMBL/GenBank/DDBJ whole genome shotgun (WGS) entry which is preliminary data.</text>
</comment>
<gene>
    <name evidence="1" type="ORF">ACOLOM_LOCUS6714</name>
</gene>
<evidence type="ECO:0000313" key="1">
    <source>
        <dbReference type="EMBL" id="CAG8602105.1"/>
    </source>
</evidence>
<name>A0ACA9MQC9_9GLOM</name>
<reference evidence="1" key="1">
    <citation type="submission" date="2021-06" db="EMBL/GenBank/DDBJ databases">
        <authorList>
            <person name="Kallberg Y."/>
            <person name="Tangrot J."/>
            <person name="Rosling A."/>
        </authorList>
    </citation>
    <scope>NUCLEOTIDE SEQUENCE</scope>
    <source>
        <strain evidence="1">CL356</strain>
    </source>
</reference>
<sequence length="1370" mass="152536">MSYNEKSSSKASLDKGAQQEPEIFNEDVRHALAAELDIVDDKKAELLFQQASQITDAEAEEIMREILEEHEHNPLFPVHVLNLAREFIGNPHIKEDPVNYERLLKEVKMEAALIINDSPYVEVRAVVSNTDDVNEACSTIRSWTLGILLACFGAIVNQLFDLRQPSIYIDQIVAQLLAYPLGKLWADYFPSFINPGKFTRKEHMLITVMANVSFQVGYAGNIILVQIIPTFFNQQWAKNFGYQITLSLSFQLIGYGLAGLSRRFLVYPSAAIWPRNLATIALNNSFHAEHNPVANGWKVSQLRFFLYAFVGMFVYFWFPNYIATFLSYFSWITWISPNNIKLAAIAGTQSGMGLNPIPTFDWNVVSATTQPLISPFFTSLNNFMGMLISFPIIVAIWFTNTWYTAYMPININKPYDRFGSRYKVTSIVNEDGLFDQAAYEAYSPLYLSASNAFLYGVFFAIYPATLVYAYLYHRHEIMRGFKSLLKRHDKKAFERDVHNRLMASYPEVPEWWYGLILLGAIGLGLISILKFPTHATVGALFMGLLLALIFIVPIGVIYAVTNMQVTLNVLAEFIGGLLFPGNALSMNMFKSYGYVTTARALMFAQDLKLGHYAKVPPRVMFAAQTIATIISTIIATVLLNWQATGIKGVCTPDAQAKFYCPGTSTFFTASSCPSPSTSSPSGSQRTRLCARSTSPSSSLAHSTMPLTTSRTPGLPSPSPTSSKLAIAAIVTFFALQWPGVEITWWGNDVVNNGADAYPGMPLLENDGGRQQEYKEYTTNPPPFVSHPLLMMDPGDNTAIRSRVVSVVIHLLAIMVAVPLSLSILPSLVRYESTDLVQRTWTLSPTLEFPLSDHPYPVQKRTIVYGAAPEALAAIPQAASDRICNAASYICIFLYGLTKIWVYLFLIERVYLVSTAGTSEPRLSTRIYKIGLVGIFVYLGILPVLLVGKVSKATMITTTARVEAITVNNIHPILIEEACSVGLGPYGTIPLVVYDIVITSILTAMFVIPIAKSGVSGQRRASWVSRMVTSVRSLLKKSVVYWLYPIAGKWKRRTDKEKPSLPLSNSPPTHPGERSSESFVSPKELSESELILSEEIPTLPSFIDAHVTSPPNTSATSLALTINSPNPSTCLHRLARRSLFASIVALITSTVNILVLYHYKRGQDGSRCMLWCVIDVFVNALSIWFVTRGCGEGGGDSNGIKWPRKGPGATSLEPKEFLSNKDTLARDHRNRSREEDLDLFSPEELRQLPPRRFSFSTRHSVIKIPSIIHSRALTPNSPLCMVSSMDHSTSNERDRFSLDSISFNAHRILDHSPTDPLRTMNKGKDRETTWNTDEYIGRSRHSSMMAMQGHESLGNVLCAQENWTTSPQHLS</sequence>
<dbReference type="Proteomes" id="UP000789525">
    <property type="component" value="Unassembled WGS sequence"/>
</dbReference>